<accession>A0ABM7Y7W0</accession>
<organism evidence="1 2">
    <name type="scientific">Roseomonas fluvialis</name>
    <dbReference type="NCBI Taxonomy" id="1750527"/>
    <lineage>
        <taxon>Bacteria</taxon>
        <taxon>Pseudomonadati</taxon>
        <taxon>Pseudomonadota</taxon>
        <taxon>Alphaproteobacteria</taxon>
        <taxon>Acetobacterales</taxon>
        <taxon>Roseomonadaceae</taxon>
        <taxon>Roseomonas</taxon>
    </lineage>
</organism>
<protein>
    <recommendedName>
        <fullName evidence="3">Cupin domain-containing protein</fullName>
    </recommendedName>
</protein>
<dbReference type="InterPro" id="IPR011051">
    <property type="entry name" value="RmlC_Cupin_sf"/>
</dbReference>
<dbReference type="EMBL" id="AP025637">
    <property type="protein sequence ID" value="BDG74031.1"/>
    <property type="molecule type" value="Genomic_DNA"/>
</dbReference>
<reference evidence="1 2" key="1">
    <citation type="journal article" date="2016" name="Microbes Environ.">
        <title>Phylogenetically diverse aerobic anoxygenic phototrophic bacteria isolated from epilithic biofilms in Tama river, Japan.</title>
        <authorList>
            <person name="Hirose S."/>
            <person name="Matsuura K."/>
            <person name="Haruta S."/>
        </authorList>
    </citation>
    <scope>NUCLEOTIDE SEQUENCE [LARGE SCALE GENOMIC DNA]</scope>
    <source>
        <strain evidence="1 2">S08</strain>
    </source>
</reference>
<gene>
    <name evidence="1" type="ORF">Rmf_39600</name>
</gene>
<dbReference type="InterPro" id="IPR014710">
    <property type="entry name" value="RmlC-like_jellyroll"/>
</dbReference>
<evidence type="ECO:0008006" key="3">
    <source>
        <dbReference type="Google" id="ProtNLM"/>
    </source>
</evidence>
<proteinExistence type="predicted"/>
<evidence type="ECO:0000313" key="2">
    <source>
        <dbReference type="Proteomes" id="UP000831327"/>
    </source>
</evidence>
<keyword evidence="2" id="KW-1185">Reference proteome</keyword>
<dbReference type="Gene3D" id="2.60.120.10">
    <property type="entry name" value="Jelly Rolls"/>
    <property type="match status" value="1"/>
</dbReference>
<dbReference type="Proteomes" id="UP000831327">
    <property type="component" value="Chromosome"/>
</dbReference>
<evidence type="ECO:0000313" key="1">
    <source>
        <dbReference type="EMBL" id="BDG74031.1"/>
    </source>
</evidence>
<sequence length="151" mass="16845">MEEIMADTLPLEAASALDNAPAHWPDAIREDFIRNQLNPCVGTELLSENERVRVWRVQVAPGERLPFHRHVLDYFWCAITSGQARSHLQDGRIVDIPVTAGQVVHSRYGAGEYKLHDLVNTGTTELIFTTVEFLDSTNAALPVPATALRRS</sequence>
<name>A0ABM7Y7W0_9PROT</name>
<dbReference type="SUPFAM" id="SSF51182">
    <property type="entry name" value="RmlC-like cupins"/>
    <property type="match status" value="1"/>
</dbReference>